<dbReference type="PROSITE" id="PS51257">
    <property type="entry name" value="PROKAR_LIPOPROTEIN"/>
    <property type="match status" value="1"/>
</dbReference>
<dbReference type="Proteomes" id="UP000434850">
    <property type="component" value="Unassembled WGS sequence"/>
</dbReference>
<keyword evidence="1" id="KW-1133">Transmembrane helix</keyword>
<organism evidence="2 3">
    <name type="scientific">Mucilaginibacter aquatilis</name>
    <dbReference type="NCBI Taxonomy" id="1517760"/>
    <lineage>
        <taxon>Bacteria</taxon>
        <taxon>Pseudomonadati</taxon>
        <taxon>Bacteroidota</taxon>
        <taxon>Sphingobacteriia</taxon>
        <taxon>Sphingobacteriales</taxon>
        <taxon>Sphingobacteriaceae</taxon>
        <taxon>Mucilaginibacter</taxon>
    </lineage>
</organism>
<evidence type="ECO:0000313" key="3">
    <source>
        <dbReference type="Proteomes" id="UP000434850"/>
    </source>
</evidence>
<keyword evidence="1" id="KW-0812">Transmembrane</keyword>
<accession>A0A6I4I752</accession>
<gene>
    <name evidence="2" type="ORF">GO816_06175</name>
</gene>
<sequence length="282" mass="31283">MKSLILPAVLAVCVIFSSCSRYQINLISSTNTTKEEDTGIFNFENDSVKISYSFYGPNAPVSIKVYNKLDKPIYVDWQRSALIIGDKAISYTPGKIDISGTIDARTDNYNYGNRGLIFSNPSYTTGQINAVANLPKDLSFLPPHTQSTNTSLVLTKAFLDIPQEQFTQEVLDYKDNYLYKQISIKAATFDKANTPLLFKSYLTLYMVNGTEAHPVAYSQEFFVSKTYTTIDNPKNLLLFKNERGDYFFNKKATKYQGVVGGITVGAIAVAGLAIYTSGNSGK</sequence>
<dbReference type="OrthoDB" id="948349at2"/>
<keyword evidence="1" id="KW-0472">Membrane</keyword>
<dbReference type="EMBL" id="WQLA01000002">
    <property type="protein sequence ID" value="MVN90707.1"/>
    <property type="molecule type" value="Genomic_DNA"/>
</dbReference>
<name>A0A6I4I752_9SPHI</name>
<reference evidence="2 3" key="1">
    <citation type="submission" date="2019-12" db="EMBL/GenBank/DDBJ databases">
        <title>Mucilaginibacter sp. HME9299 genome sequencing and assembly.</title>
        <authorList>
            <person name="Kang H."/>
            <person name="Kim H."/>
            <person name="Joh K."/>
        </authorList>
    </citation>
    <scope>NUCLEOTIDE SEQUENCE [LARGE SCALE GENOMIC DNA]</scope>
    <source>
        <strain evidence="2 3">HME9299</strain>
    </source>
</reference>
<evidence type="ECO:0000256" key="1">
    <source>
        <dbReference type="SAM" id="Phobius"/>
    </source>
</evidence>
<keyword evidence="3" id="KW-1185">Reference proteome</keyword>
<dbReference type="AlphaFoldDB" id="A0A6I4I752"/>
<proteinExistence type="predicted"/>
<dbReference type="RefSeq" id="WP_157540481.1">
    <property type="nucleotide sequence ID" value="NZ_WQLA01000002.1"/>
</dbReference>
<evidence type="ECO:0000313" key="2">
    <source>
        <dbReference type="EMBL" id="MVN90707.1"/>
    </source>
</evidence>
<feature type="transmembrane region" description="Helical" evidence="1">
    <location>
        <begin position="255"/>
        <end position="275"/>
    </location>
</feature>
<protein>
    <submittedName>
        <fullName evidence="2">Uncharacterized protein</fullName>
    </submittedName>
</protein>
<comment type="caution">
    <text evidence="2">The sequence shown here is derived from an EMBL/GenBank/DDBJ whole genome shotgun (WGS) entry which is preliminary data.</text>
</comment>